<dbReference type="SUPFAM" id="SSF50985">
    <property type="entry name" value="RCC1/BLIP-II"/>
    <property type="match status" value="1"/>
</dbReference>
<dbReference type="Gene3D" id="1.10.8.10">
    <property type="entry name" value="DNA helicase RuvA subunit, C-terminal domain"/>
    <property type="match status" value="1"/>
</dbReference>
<feature type="compositionally biased region" description="Basic and acidic residues" evidence="7">
    <location>
        <begin position="85"/>
        <end position="95"/>
    </location>
</feature>
<dbReference type="Pfam" id="PF00658">
    <property type="entry name" value="MLLE"/>
    <property type="match status" value="1"/>
</dbReference>
<dbReference type="InterPro" id="IPR047503">
    <property type="entry name" value="UBR-box_UBR5"/>
</dbReference>
<organism evidence="11 12">
    <name type="scientific">Daphnia pulex</name>
    <name type="common">Water flea</name>
    <dbReference type="NCBI Taxonomy" id="6669"/>
    <lineage>
        <taxon>Eukaryota</taxon>
        <taxon>Metazoa</taxon>
        <taxon>Ecdysozoa</taxon>
        <taxon>Arthropoda</taxon>
        <taxon>Crustacea</taxon>
        <taxon>Branchiopoda</taxon>
        <taxon>Diplostraca</taxon>
        <taxon>Cladocera</taxon>
        <taxon>Anomopoda</taxon>
        <taxon>Daphniidae</taxon>
        <taxon>Daphnia</taxon>
    </lineage>
</organism>
<proteinExistence type="predicted"/>
<feature type="region of interest" description="Disordered" evidence="7">
    <location>
        <begin position="1978"/>
        <end position="2002"/>
    </location>
</feature>
<evidence type="ECO:0000256" key="7">
    <source>
        <dbReference type="SAM" id="MobiDB-lite"/>
    </source>
</evidence>
<feature type="region of interest" description="Disordered" evidence="7">
    <location>
        <begin position="1653"/>
        <end position="1711"/>
    </location>
</feature>
<evidence type="ECO:0000313" key="11">
    <source>
        <dbReference type="EMBL" id="EFX81806.1"/>
    </source>
</evidence>
<dbReference type="CDD" id="cd19675">
    <property type="entry name" value="UBR-box_UBR5"/>
    <property type="match status" value="1"/>
</dbReference>
<evidence type="ECO:0000256" key="3">
    <source>
        <dbReference type="ARBA" id="ARBA00022786"/>
    </source>
</evidence>
<feature type="compositionally biased region" description="Low complexity" evidence="7">
    <location>
        <begin position="597"/>
        <end position="617"/>
    </location>
</feature>
<dbReference type="SMART" id="SM00119">
    <property type="entry name" value="HECTc"/>
    <property type="match status" value="1"/>
</dbReference>
<name>E9GFI3_DAPPU</name>
<dbReference type="PROSITE" id="PS51309">
    <property type="entry name" value="PABC"/>
    <property type="match status" value="1"/>
</dbReference>
<feature type="domain" description="UBR-type" evidence="9">
    <location>
        <begin position="1179"/>
        <end position="1247"/>
    </location>
</feature>
<dbReference type="GO" id="GO:0034450">
    <property type="term" value="F:ubiquitin-ubiquitin ligase activity"/>
    <property type="evidence" value="ECO:0000318"/>
    <property type="project" value="GO_Central"/>
</dbReference>
<dbReference type="InterPro" id="IPR035983">
    <property type="entry name" value="Hect_E3_ubiquitin_ligase"/>
</dbReference>
<feature type="compositionally biased region" description="Acidic residues" evidence="7">
    <location>
        <begin position="1567"/>
        <end position="1588"/>
    </location>
</feature>
<dbReference type="CDD" id="cd14423">
    <property type="entry name" value="CUE_UBR5"/>
    <property type="match status" value="1"/>
</dbReference>
<dbReference type="FunFam" id="2.130.10.30:FF:000061">
    <property type="entry name" value="E3 ubiquitin-protein ligase UBR5"/>
    <property type="match status" value="1"/>
</dbReference>
<feature type="region of interest" description="Disordered" evidence="7">
    <location>
        <begin position="85"/>
        <end position="107"/>
    </location>
</feature>
<evidence type="ECO:0000256" key="6">
    <source>
        <dbReference type="PROSITE-ProRule" id="PRU00508"/>
    </source>
</evidence>
<dbReference type="PANTHER" id="PTHR46276">
    <property type="entry name" value="E3 UBIQUITIN-PROTEIN LIGASE UBR5"/>
    <property type="match status" value="1"/>
</dbReference>
<dbReference type="FunFam" id="3.30.2410.10:FF:000008">
    <property type="entry name" value="Putative E3 ubiquitin-protein ligase UBR5"/>
    <property type="match status" value="1"/>
</dbReference>
<dbReference type="InterPro" id="IPR009091">
    <property type="entry name" value="RCC1/BLIP-II"/>
</dbReference>
<dbReference type="Gene3D" id="2.130.10.30">
    <property type="entry name" value="Regulator of chromosome condensation 1/beta-lactamase-inhibitor protein II"/>
    <property type="match status" value="1"/>
</dbReference>
<dbReference type="InterPro" id="IPR000569">
    <property type="entry name" value="HECT_dom"/>
</dbReference>
<dbReference type="Proteomes" id="UP000000305">
    <property type="component" value="Unassembled WGS sequence"/>
</dbReference>
<feature type="region of interest" description="Disordered" evidence="7">
    <location>
        <begin position="2067"/>
        <end position="2086"/>
    </location>
</feature>
<feature type="region of interest" description="Disordered" evidence="7">
    <location>
        <begin position="2185"/>
        <end position="2221"/>
    </location>
</feature>
<feature type="compositionally biased region" description="Gly residues" evidence="7">
    <location>
        <begin position="281"/>
        <end position="294"/>
    </location>
</feature>
<dbReference type="Gene3D" id="3.90.1750.10">
    <property type="entry name" value="Hect, E3 ligase catalytic domains"/>
    <property type="match status" value="2"/>
</dbReference>
<dbReference type="eggNOG" id="KOG0943">
    <property type="taxonomic scope" value="Eukaryota"/>
</dbReference>
<feature type="compositionally biased region" description="Low complexity" evidence="7">
    <location>
        <begin position="1692"/>
        <end position="1706"/>
    </location>
</feature>
<dbReference type="GO" id="GO:0008270">
    <property type="term" value="F:zinc ion binding"/>
    <property type="evidence" value="ECO:0007669"/>
    <property type="project" value="UniProtKB-KW"/>
</dbReference>
<feature type="region of interest" description="Disordered" evidence="7">
    <location>
        <begin position="578"/>
        <end position="667"/>
    </location>
</feature>
<evidence type="ECO:0000256" key="4">
    <source>
        <dbReference type="ARBA" id="ARBA00022833"/>
    </source>
</evidence>
<dbReference type="InterPro" id="IPR002004">
    <property type="entry name" value="PABP_HYD_C"/>
</dbReference>
<sequence>MSGSSNIHFLVQSLPTTEEVILDRLKELADKTNRFGHINSGFTSALRSPVQQCVVGPSHIVFLLEDGRVCRLAFNVLPDRLDLSKNEANRGKDGKGSGPGPSRQTCKRGRLLRASSLRGASNSGSRGTGLLASGAVGHGVIMASSRPVFVPEELVSQAQVVLQGKSRSVIIRELQRTNLDVNQAVNNLLSRDDDESEDVDDSQDSYVPEDLISLLDPGAGLHSDHAGPSVIIDADAMFSEDMFGYSTIRSRPSGTNRGRSVEGERERSSDRGSSKLINCLTGGGGGGSGAGTGGADRESGMFRWRDRHYLGPRRWLETALRDTWYERDLDGSKKKDTPHQTQSPLGLSDELEFWPERGSSGPSPRFTSIAAMYSELIALSTSGQILSWKWTDAEPYRHLDFPHAHHPRALTLGLYAEKIVLLSASVIRCTVVTESGKVASWLDETVAHVPGITRLEHAAQHPSEFHGEKIVSLDTCSLYSAVRLENGAIYWWGVLPPGQRRKLWDKYRTKAKKSHSSSASGSDIVTGAQVCMRSSPMYQAGAIGFSIIDGVPKVGQLQGSAWSWTDTCRFRIVPGPPPLVRLAPPLPPGGSSDSKRGNAASGSSSSSNAETSKTSSTREAVVEKPDMPPPPSPASSTCSETGSVAGGSQKKHKRPAPRGDSEDKRGDEEEWVLKDVIFIEDVKNVPIGRVLKVDGAYAAVRFPSNKDYSGKEAKDLVVPANSGSEDPASLLQDCRLLRKDELQVVKSGSSIRIPDCFQRLPRRVTLADPGQILAFSVDGQGIHTVNKVGSQLKYTIYNLSTGKAEYESNIPTDYTSFMGLNVGRNIGLFNTGDGDALTLLRDGNGTIYPLSRDCLDSIRDPHLLDLPPMRCLGFGSHSLQGVGPGQKTQAILLVLVTENQLLMPKLLACDIDGVRHVMNCLETSSEAYRLSGVQSIVNERCDGGRNVIHACVSMCSPTSNKDADVQDERNVAPVANSIADPLDPLPVGLSTSSRAVSLREMMRRAAVARPSTESSAADSGVPSSSSVVEENISIPTLNWPPEPMSLESSNHGDDDQAGSSAGACGSSKMVAAAVSDPVERRANSLAALKAITECPALNPHLQTLLSARDAQGHTPFMQAVAVRAYPAALLLLDVATRLFRQMTTEVDAQKKLLQSFIFPLGKNGCSPDDSPLHVLCSNDTCSFTWTGAEHINQDIFECRTCGLTGSLCCCTECARVCHKGHDCKLKRTSPTAYCDCWEKCKCKALVAGNQKLRFELLCRLVHETDLVNIPNSKGENILLFLVQTVGRQSAEQRQYRPARSRSTGIAASRKVLTSELEPDMPEHDLEPPRFSRMALDRLLNDWSSVKAMLLSGYKEETVAGSSTIAEDQAYLQSQSGTTLLDKFTHCMLVKCSVEMLDSLLTTLIAEMENKTWWSRQQEARLAARRFVRSVVRVFVVFSVEIAPQSGKKKINASSASVTSQPLMKCKRVFQALINLAIEELCEAADALIVPVRLGVARPTVPFPLVTSNADAIHGSEELFSVDPLQPLTPRAADEEHADGSSLPTGSLGAGSSAAGGGRATTRRMESEELDTIEGDEGDGEGDGDAEADNSEHEDAEGNGRGETESDSDDNEHEHDNDNQSTHTQDNNSVQRSVQTGATAGSDAAMASLALFSDDESGDSTGQEEDESDGGETDEQDTEEFAFSDEQLERRNNNPSSAVPATAAAPVRGTSGMAPQSMMWAIRHRENNAVRGAGANGAVGSGNAVGGSTTNLMYLEPTSLRRSAAAAAIAAATATLPVVPEPFSMATTASGLARAFGLVVRQIADLLTMLLDYPALAPTLSRNLDITNQESIQLQQFLEFRLKPVWDWLVNVMDSTEAQLRFGVALSNASTPNGTPSNHITLYGRTPLGQAGGAGGERGNEVPDPLTGRREFLNYCLSLMRAHNGEHSDTLPVIDVSSLKHIAYVFDALIYYMRSGNESNPYGDNGSGEEYIADMFNEPDENENADMDEETGGAMDTESVGGEEEAVVRQSGRKHPFFRRSESTLCLGCPQPDPFALPMIEALPLADQPHLLQPSARREELFGAPRQPITIQPSGNHPPGSTNPLEVIPTRLGLSTRTPEVQTDPAQAPVPPLVATPLNPQQPTLPPPHSTSEVIQETPQNLSLKDSEFAEVIEVARVSPSVASSVIVSPRRAAATAQSVIVRTGTVRDNAPAGTSTAGSTPSTVPREKTEETAPSASSFWMGKNSTPNVSQLISSDLLLGRWRLTLDLFGRVFIDDVGTEAGSVIAELGGFPVKEARFRREMERLRNMQQRDLTLFKMDRERGMLITQTFKELNTQYNTHCRRATATQPPLAVSRVKVTFKDEPGEGSGVARSFYTAIAEAILSQEKLPNLDAAQVGAGSKASQSQSGMSRRHGPPRLSQVRDARLRTLNYDARPFQPDGEIPTTNNDHLSPHVIQLGERLYPRVAALRPTLAAKITGMLLELSPAQLLMLLASEDSLEQRVNEAVAVILELSSEAILEMDLLFNLGSRKNPTTATAGTSTGSDADDGVEEDDTAPLFYCPGKQGFYSPRQGKASTERLNAFRNVGRLMGLCLLQNELCPIALNRHVLKAILGRPIRFHDLAFFDPVVYESFRQLVVDAETKDLSGLDLTFSIDLSPDEGSGFVELIPGGKDIEVTSQNIHSYVRRYAQYRMVRTQAKAMESVRLGIFDVLPQNALEGLTSEDLRLLLNGTGEIRVQTLISYTSFNDESGEPPERLLRFKRWLWSIVEKMTTQERQDLVYFWTGSPALPASEEGFQPMPTVTIRPADDVHLPTANTCISRLYVPLYSSRTILRNKLLLAIRTKNFGFV</sequence>
<dbReference type="PROSITE" id="PS50237">
    <property type="entry name" value="HECT"/>
    <property type="match status" value="1"/>
</dbReference>
<dbReference type="Gene3D" id="3.30.2410.10">
    <property type="entry name" value="Hect, E3 ligase catalytic domain"/>
    <property type="match status" value="1"/>
</dbReference>
<feature type="region of interest" description="Disordered" evidence="7">
    <location>
        <begin position="1531"/>
        <end position="1630"/>
    </location>
</feature>
<feature type="compositionally biased region" description="Basic and acidic residues" evidence="7">
    <location>
        <begin position="657"/>
        <end position="667"/>
    </location>
</feature>
<dbReference type="GO" id="GO:0090263">
    <property type="term" value="P:positive regulation of canonical Wnt signaling pathway"/>
    <property type="evidence" value="ECO:0000318"/>
    <property type="project" value="GO_Central"/>
</dbReference>
<dbReference type="InterPro" id="IPR024725">
    <property type="entry name" value="UBR5_UBA"/>
</dbReference>
<dbReference type="InterPro" id="IPR003126">
    <property type="entry name" value="Znf_UBR"/>
</dbReference>
<dbReference type="KEGG" id="dpx:DAPPUDRAFT_346921"/>
<dbReference type="EMBL" id="GL732542">
    <property type="protein sequence ID" value="EFX81806.1"/>
    <property type="molecule type" value="Genomic_DNA"/>
</dbReference>
<dbReference type="SUPFAM" id="SSF56204">
    <property type="entry name" value="Hect, E3 ligase catalytic domain"/>
    <property type="match status" value="1"/>
</dbReference>
<reference evidence="11 12" key="1">
    <citation type="journal article" date="2011" name="Science">
        <title>The ecoresponsive genome of Daphnia pulex.</title>
        <authorList>
            <person name="Colbourne J.K."/>
            <person name="Pfrender M.E."/>
            <person name="Gilbert D."/>
            <person name="Thomas W.K."/>
            <person name="Tucker A."/>
            <person name="Oakley T.H."/>
            <person name="Tokishita S."/>
            <person name="Aerts A."/>
            <person name="Arnold G.J."/>
            <person name="Basu M.K."/>
            <person name="Bauer D.J."/>
            <person name="Caceres C.E."/>
            <person name="Carmel L."/>
            <person name="Casola C."/>
            <person name="Choi J.H."/>
            <person name="Detter J.C."/>
            <person name="Dong Q."/>
            <person name="Dusheyko S."/>
            <person name="Eads B.D."/>
            <person name="Frohlich T."/>
            <person name="Geiler-Samerotte K.A."/>
            <person name="Gerlach D."/>
            <person name="Hatcher P."/>
            <person name="Jogdeo S."/>
            <person name="Krijgsveld J."/>
            <person name="Kriventseva E.V."/>
            <person name="Kultz D."/>
            <person name="Laforsch C."/>
            <person name="Lindquist E."/>
            <person name="Lopez J."/>
            <person name="Manak J.R."/>
            <person name="Muller J."/>
            <person name="Pangilinan J."/>
            <person name="Patwardhan R.P."/>
            <person name="Pitluck S."/>
            <person name="Pritham E.J."/>
            <person name="Rechtsteiner A."/>
            <person name="Rho M."/>
            <person name="Rogozin I.B."/>
            <person name="Sakarya O."/>
            <person name="Salamov A."/>
            <person name="Schaack S."/>
            <person name="Shapiro H."/>
            <person name="Shiga Y."/>
            <person name="Skalitzky C."/>
            <person name="Smith Z."/>
            <person name="Souvorov A."/>
            <person name="Sung W."/>
            <person name="Tang Z."/>
            <person name="Tsuchiya D."/>
            <person name="Tu H."/>
            <person name="Vos H."/>
            <person name="Wang M."/>
            <person name="Wolf Y.I."/>
            <person name="Yamagata H."/>
            <person name="Yamada T."/>
            <person name="Ye Y."/>
            <person name="Shaw J.R."/>
            <person name="Andrews J."/>
            <person name="Crease T.J."/>
            <person name="Tang H."/>
            <person name="Lucas S.M."/>
            <person name="Robertson H.M."/>
            <person name="Bork P."/>
            <person name="Koonin E.V."/>
            <person name="Zdobnov E.M."/>
            <person name="Grigoriev I.V."/>
            <person name="Lynch M."/>
            <person name="Boore J.L."/>
        </authorList>
    </citation>
    <scope>NUCLEOTIDE SEQUENCE [LARGE SCALE GENOMIC DNA]</scope>
</reference>
<evidence type="ECO:0000256" key="5">
    <source>
        <dbReference type="PROSITE-ProRule" id="PRU00104"/>
    </source>
</evidence>
<dbReference type="GO" id="GO:0043130">
    <property type="term" value="F:ubiquitin binding"/>
    <property type="evidence" value="ECO:0007669"/>
    <property type="project" value="InterPro"/>
</dbReference>
<evidence type="ECO:0000259" key="8">
    <source>
        <dbReference type="PROSITE" id="PS50237"/>
    </source>
</evidence>
<dbReference type="GO" id="GO:0005737">
    <property type="term" value="C:cytoplasm"/>
    <property type="evidence" value="ECO:0000318"/>
    <property type="project" value="GO_Central"/>
</dbReference>
<dbReference type="GO" id="GO:0000209">
    <property type="term" value="P:protein polyubiquitination"/>
    <property type="evidence" value="ECO:0000318"/>
    <property type="project" value="GO_Central"/>
</dbReference>
<dbReference type="OrthoDB" id="298098at2759"/>
<feature type="region of interest" description="Disordered" evidence="7">
    <location>
        <begin position="246"/>
        <end position="297"/>
    </location>
</feature>
<keyword evidence="3 5" id="KW-0833">Ubl conjugation pathway</keyword>
<feature type="compositionally biased region" description="Low complexity" evidence="7">
    <location>
        <begin position="1539"/>
        <end position="1552"/>
    </location>
</feature>
<evidence type="ECO:0000256" key="2">
    <source>
        <dbReference type="ARBA" id="ARBA00022771"/>
    </source>
</evidence>
<feature type="region of interest" description="Disordered" evidence="7">
    <location>
        <begin position="1006"/>
        <end position="1064"/>
    </location>
</feature>
<dbReference type="OMA" id="IRDPNWL"/>
<feature type="compositionally biased region" description="Acidic residues" evidence="7">
    <location>
        <begin position="1978"/>
        <end position="1990"/>
    </location>
</feature>
<feature type="compositionally biased region" description="Acidic residues" evidence="7">
    <location>
        <begin position="1653"/>
        <end position="1682"/>
    </location>
</feature>
<accession>E9GFI3</accession>
<keyword evidence="2" id="KW-0863">Zinc-finger</keyword>
<dbReference type="GO" id="GO:0003723">
    <property type="term" value="F:RNA binding"/>
    <property type="evidence" value="ECO:0007669"/>
    <property type="project" value="InterPro"/>
</dbReference>
<feature type="compositionally biased region" description="Polar residues" evidence="7">
    <location>
        <begin position="247"/>
        <end position="256"/>
    </location>
</feature>
<dbReference type="Gene3D" id="1.10.1900.10">
    <property type="entry name" value="c-terminal domain of poly(a) binding protein"/>
    <property type="match status" value="1"/>
</dbReference>
<feature type="compositionally biased region" description="Low complexity" evidence="7">
    <location>
        <begin position="2374"/>
        <end position="2388"/>
    </location>
</feature>
<evidence type="ECO:0000259" key="9">
    <source>
        <dbReference type="PROSITE" id="PS51157"/>
    </source>
</evidence>
<dbReference type="SMART" id="SM00517">
    <property type="entry name" value="PolyA"/>
    <property type="match status" value="1"/>
</dbReference>
<feature type="compositionally biased region" description="Basic and acidic residues" evidence="7">
    <location>
        <begin position="1589"/>
        <end position="1603"/>
    </location>
</feature>
<feature type="compositionally biased region" description="Polar residues" evidence="7">
    <location>
        <begin position="1619"/>
        <end position="1630"/>
    </location>
</feature>
<feature type="domain" description="PABC" evidence="10">
    <location>
        <begin position="2417"/>
        <end position="2494"/>
    </location>
</feature>
<dbReference type="GO" id="GO:0005634">
    <property type="term" value="C:nucleus"/>
    <property type="evidence" value="ECO:0000318"/>
    <property type="project" value="GO_Central"/>
</dbReference>
<feature type="domain" description="HECT" evidence="8">
    <location>
        <begin position="2548"/>
        <end position="2828"/>
    </location>
</feature>
<dbReference type="InParanoid" id="E9GFI3"/>
<feature type="active site" description="Glycyl thioester intermediate" evidence="5">
    <location>
        <position position="2797"/>
    </location>
</feature>
<dbReference type="PANTHER" id="PTHR46276:SF1">
    <property type="entry name" value="E3 UBIQUITIN-PROTEIN LIGASE UBR5"/>
    <property type="match status" value="1"/>
</dbReference>
<dbReference type="SMART" id="SM00396">
    <property type="entry name" value="ZnF_UBR1"/>
    <property type="match status" value="1"/>
</dbReference>
<evidence type="ECO:0000259" key="10">
    <source>
        <dbReference type="PROSITE" id="PS51309"/>
    </source>
</evidence>
<feature type="compositionally biased region" description="Basic and acidic residues" evidence="7">
    <location>
        <begin position="259"/>
        <end position="273"/>
    </location>
</feature>
<feature type="compositionally biased region" description="Pro residues" evidence="7">
    <location>
        <begin position="578"/>
        <end position="588"/>
    </location>
</feature>
<keyword evidence="1" id="KW-0479">Metal-binding</keyword>
<gene>
    <name evidence="11" type="primary">HYD</name>
    <name evidence="11" type="ORF">DAPPUDRAFT_346921</name>
</gene>
<evidence type="ECO:0000256" key="1">
    <source>
        <dbReference type="ARBA" id="ARBA00022723"/>
    </source>
</evidence>
<feature type="compositionally biased region" description="Polar residues" evidence="7">
    <location>
        <begin position="2068"/>
        <end position="2083"/>
    </location>
</feature>
<protein>
    <submittedName>
        <fullName evidence="11">Hyperplastic disks-like protein</fullName>
    </submittedName>
</protein>
<dbReference type="Gene3D" id="3.30.2160.10">
    <property type="entry name" value="Hect, E3 ligase catalytic domain"/>
    <property type="match status" value="1"/>
</dbReference>
<dbReference type="HOGENOM" id="CLU_000257_0_0_1"/>
<dbReference type="FunCoup" id="E9GFI3">
    <property type="interactions" value="2401"/>
</dbReference>
<dbReference type="SUPFAM" id="SSF63570">
    <property type="entry name" value="PABC (PABP) domain"/>
    <property type="match status" value="1"/>
</dbReference>
<feature type="compositionally biased region" description="Polar residues" evidence="7">
    <location>
        <begin position="2212"/>
        <end position="2221"/>
    </location>
</feature>
<keyword evidence="4" id="KW-0862">Zinc</keyword>
<keyword evidence="12" id="KW-1185">Reference proteome</keyword>
<feature type="compositionally biased region" description="Low complexity" evidence="7">
    <location>
        <begin position="2190"/>
        <end position="2203"/>
    </location>
</feature>
<dbReference type="STRING" id="6669.E9GFI3"/>
<feature type="compositionally biased region" description="Low complexity" evidence="7">
    <location>
        <begin position="1013"/>
        <end position="1033"/>
    </location>
</feature>
<feature type="zinc finger region" description="UBR-type" evidence="6">
    <location>
        <begin position="1179"/>
        <end position="1247"/>
    </location>
</feature>
<evidence type="ECO:0000313" key="12">
    <source>
        <dbReference type="Proteomes" id="UP000000305"/>
    </source>
</evidence>
<dbReference type="FunFam" id="1.10.8.10:FF:000009">
    <property type="entry name" value="Putative E3 ubiquitin-protein ligase UBR5"/>
    <property type="match status" value="1"/>
</dbReference>
<feature type="region of interest" description="Disordered" evidence="7">
    <location>
        <begin position="2374"/>
        <end position="2399"/>
    </location>
</feature>
<dbReference type="Pfam" id="PF11547">
    <property type="entry name" value="E3_UbLigase_EDD"/>
    <property type="match status" value="1"/>
</dbReference>
<dbReference type="Pfam" id="PF00632">
    <property type="entry name" value="HECT"/>
    <property type="match status" value="1"/>
</dbReference>
<dbReference type="InterPro" id="IPR036053">
    <property type="entry name" value="PABP-dom"/>
</dbReference>
<dbReference type="PROSITE" id="PS51157">
    <property type="entry name" value="ZF_UBR"/>
    <property type="match status" value="1"/>
</dbReference>